<reference evidence="2 3" key="1">
    <citation type="submission" date="2019-03" db="EMBL/GenBank/DDBJ databases">
        <title>The genome sequence of a newly discovered highly antifungal drug resistant Aspergillus species, Aspergillus tanneri NIH 1004.</title>
        <authorList>
            <person name="Mounaud S."/>
            <person name="Singh I."/>
            <person name="Joardar V."/>
            <person name="Pakala S."/>
            <person name="Pakala S."/>
            <person name="Venepally P."/>
            <person name="Hoover J."/>
            <person name="Nierman W."/>
            <person name="Chung J."/>
            <person name="Losada L."/>
        </authorList>
    </citation>
    <scope>NUCLEOTIDE SEQUENCE [LARGE SCALE GENOMIC DNA]</scope>
    <source>
        <strain evidence="2 3">NIH1004</strain>
    </source>
</reference>
<dbReference type="EMBL" id="SOSA01000430">
    <property type="protein sequence ID" value="THC91280.1"/>
    <property type="molecule type" value="Genomic_DNA"/>
</dbReference>
<evidence type="ECO:0000256" key="1">
    <source>
        <dbReference type="SAM" id="MobiDB-lite"/>
    </source>
</evidence>
<dbReference type="AlphaFoldDB" id="A0A4S3J8J2"/>
<name>A0A4S3J8J2_9EURO</name>
<organism evidence="2 3">
    <name type="scientific">Aspergillus tanneri</name>
    <dbReference type="NCBI Taxonomy" id="1220188"/>
    <lineage>
        <taxon>Eukaryota</taxon>
        <taxon>Fungi</taxon>
        <taxon>Dikarya</taxon>
        <taxon>Ascomycota</taxon>
        <taxon>Pezizomycotina</taxon>
        <taxon>Eurotiomycetes</taxon>
        <taxon>Eurotiomycetidae</taxon>
        <taxon>Eurotiales</taxon>
        <taxon>Aspergillaceae</taxon>
        <taxon>Aspergillus</taxon>
        <taxon>Aspergillus subgen. Circumdati</taxon>
    </lineage>
</organism>
<proteinExistence type="predicted"/>
<dbReference type="VEuPathDB" id="FungiDB:EYZ11_009257"/>
<protein>
    <submittedName>
        <fullName evidence="2">Uncharacterized protein</fullName>
    </submittedName>
</protein>
<accession>A0A4S3J8J2</accession>
<sequence length="37" mass="3960">MSKIHVAPQAISQSIGETPMSKIQVPPQEISQSILQG</sequence>
<feature type="region of interest" description="Disordered" evidence="1">
    <location>
        <begin position="1"/>
        <end position="37"/>
    </location>
</feature>
<comment type="caution">
    <text evidence="2">The sequence shown here is derived from an EMBL/GenBank/DDBJ whole genome shotgun (WGS) entry which is preliminary data.</text>
</comment>
<keyword evidence="3" id="KW-1185">Reference proteome</keyword>
<dbReference type="Proteomes" id="UP000308092">
    <property type="component" value="Unassembled WGS sequence"/>
</dbReference>
<gene>
    <name evidence="2" type="ORF">EYZ11_009257</name>
</gene>
<evidence type="ECO:0000313" key="2">
    <source>
        <dbReference type="EMBL" id="THC91280.1"/>
    </source>
</evidence>
<evidence type="ECO:0000313" key="3">
    <source>
        <dbReference type="Proteomes" id="UP000308092"/>
    </source>
</evidence>